<gene>
    <name evidence="2" type="ORF">GTP46_26770</name>
</gene>
<dbReference type="Proteomes" id="UP000479335">
    <property type="component" value="Unassembled WGS sequence"/>
</dbReference>
<dbReference type="Pfam" id="PF18739">
    <property type="entry name" value="HEPN_Apea"/>
    <property type="match status" value="1"/>
</dbReference>
<protein>
    <recommendedName>
        <fullName evidence="1">Apea-like HEPN domain-containing protein</fullName>
    </recommendedName>
</protein>
<dbReference type="AlphaFoldDB" id="A0A6L8KJ41"/>
<sequence>MTKDPNSSDQQHFNVTLYCHERGRLGDGKLSFGGNRPTQVNFKMSVSVVLADGEQIALIRAVAENGRTYTLCICKFHGFRLYAEYLIESDIVAPEFDQIVVRYREVSEWFLHWQKIQGQIGDKLNWEQKSKPLSVTISSNEEQFTLSSDYFGSGDRVGEDLIVHEHVEFTFATTGRKFNLPDIRGKTHELSCLLSILIAYPATVMSVWVGLKNGHLSQVHFPGYTHPERDVSDSGFWIKWFIQKPKIEDRWQTIFDRYYGSIYRKICWVRLAGMQRYEGFWEYKSLGYVSLLDQYVTIRSGNSKKTMVASVSRKKLTAFRQEVACAMPSLSVSDADSISKVAGRVFVGTKQLTFGEKYRAAIAKTDRDIVKIISISETDFQFIKKIRDAIAHGDDPGLEGDDYSKVSDVVGKIALLLTYWAFLDFGLTTDDFVECLSRTHSSLRFSCILDSVHLARVSGTADFFSVTAEKFAVLSKLGVRNSLCFVREANGELSFSESYTKIYKDWEKNPSPSPGLLQPKEIFGVDNNAAKYFGHSYIESGENRLEVFSTWIINPS</sequence>
<accession>A0A6L8KJ41</accession>
<evidence type="ECO:0000259" key="1">
    <source>
        <dbReference type="Pfam" id="PF18739"/>
    </source>
</evidence>
<evidence type="ECO:0000313" key="3">
    <source>
        <dbReference type="Proteomes" id="UP000479335"/>
    </source>
</evidence>
<dbReference type="InterPro" id="IPR041229">
    <property type="entry name" value="HEPN_Apea"/>
</dbReference>
<comment type="caution">
    <text evidence="2">The sequence shown here is derived from an EMBL/GenBank/DDBJ whole genome shotgun (WGS) entry which is preliminary data.</text>
</comment>
<feature type="domain" description="Apea-like HEPN" evidence="1">
    <location>
        <begin position="287"/>
        <end position="430"/>
    </location>
</feature>
<dbReference type="RefSeq" id="WP_161009678.1">
    <property type="nucleotide sequence ID" value="NZ_WWCN01000024.1"/>
</dbReference>
<keyword evidence="3" id="KW-1185">Reference proteome</keyword>
<dbReference type="EMBL" id="WWCN01000024">
    <property type="protein sequence ID" value="MYM26238.1"/>
    <property type="molecule type" value="Genomic_DNA"/>
</dbReference>
<evidence type="ECO:0000313" key="2">
    <source>
        <dbReference type="EMBL" id="MYM26238.1"/>
    </source>
</evidence>
<name>A0A6L8KJ41_9BURK</name>
<organism evidence="2 3">
    <name type="scientific">Duganella flavida</name>
    <dbReference type="NCBI Taxonomy" id="2692175"/>
    <lineage>
        <taxon>Bacteria</taxon>
        <taxon>Pseudomonadati</taxon>
        <taxon>Pseudomonadota</taxon>
        <taxon>Betaproteobacteria</taxon>
        <taxon>Burkholderiales</taxon>
        <taxon>Oxalobacteraceae</taxon>
        <taxon>Telluria group</taxon>
        <taxon>Duganella</taxon>
    </lineage>
</organism>
<reference evidence="2 3" key="1">
    <citation type="submission" date="2019-12" db="EMBL/GenBank/DDBJ databases">
        <title>Novel species isolated from a subtropical stream in China.</title>
        <authorList>
            <person name="Lu H."/>
        </authorList>
    </citation>
    <scope>NUCLEOTIDE SEQUENCE [LARGE SCALE GENOMIC DNA]</scope>
    <source>
        <strain evidence="2 3">FT135W</strain>
    </source>
</reference>
<proteinExistence type="predicted"/>